<keyword evidence="2" id="KW-1185">Reference proteome</keyword>
<organism evidence="1 2">
    <name type="scientific">Epilithonimonas hungarica</name>
    <dbReference type="NCBI Taxonomy" id="454006"/>
    <lineage>
        <taxon>Bacteria</taxon>
        <taxon>Pseudomonadati</taxon>
        <taxon>Bacteroidota</taxon>
        <taxon>Flavobacteriia</taxon>
        <taxon>Flavobacteriales</taxon>
        <taxon>Weeksellaceae</taxon>
        <taxon>Chryseobacterium group</taxon>
        <taxon>Epilithonimonas</taxon>
    </lineage>
</organism>
<dbReference type="EMBL" id="FNBH01000001">
    <property type="protein sequence ID" value="SDF24057.1"/>
    <property type="molecule type" value="Genomic_DNA"/>
</dbReference>
<gene>
    <name evidence="1" type="ORF">SAMN05421825_1379</name>
</gene>
<sequence length="212" mass="23882">MMRKRDMVSYFKIPTFSNLKILLLFLFTSGYSAVPTEEGIIPDSARTNNNIPAKTYLSADSLKSKENISVSNTDKAFIFITHDAILYDPENQLEATKVIVKLTELHKQKIKNVHSSKLSENKARNEQFHKISAKPETFVNPLPSQCLSEARSVLNCKCANTGGQYFNFTLPETPIIPGRPCLYFTKELLSHIFTLIISLKGNLLFCRPPPLA</sequence>
<dbReference type="Proteomes" id="UP000199203">
    <property type="component" value="Unassembled WGS sequence"/>
</dbReference>
<accession>A0A1G7JGJ2</accession>
<dbReference type="AlphaFoldDB" id="A0A1G7JGJ2"/>
<evidence type="ECO:0000313" key="1">
    <source>
        <dbReference type="EMBL" id="SDF24057.1"/>
    </source>
</evidence>
<evidence type="ECO:0000313" key="2">
    <source>
        <dbReference type="Proteomes" id="UP000199203"/>
    </source>
</evidence>
<dbReference type="STRING" id="454006.SAMN05421825_1379"/>
<proteinExistence type="predicted"/>
<protein>
    <submittedName>
        <fullName evidence="1">Uncharacterized protein</fullName>
    </submittedName>
</protein>
<reference evidence="2" key="1">
    <citation type="submission" date="2016-10" db="EMBL/GenBank/DDBJ databases">
        <authorList>
            <person name="Varghese N."/>
            <person name="Submissions S."/>
        </authorList>
    </citation>
    <scope>NUCLEOTIDE SEQUENCE [LARGE SCALE GENOMIC DNA]</scope>
    <source>
        <strain evidence="2">DSM 19684</strain>
    </source>
</reference>
<dbReference type="RefSeq" id="WP_139166587.1">
    <property type="nucleotide sequence ID" value="NZ_FNBH01000001.1"/>
</dbReference>
<name>A0A1G7JGJ2_9FLAO</name>